<evidence type="ECO:0000313" key="8">
    <source>
        <dbReference type="EMBL" id="MBG0564002.1"/>
    </source>
</evidence>
<dbReference type="EMBL" id="JADQTO010000009">
    <property type="protein sequence ID" value="MBG0564002.1"/>
    <property type="molecule type" value="Genomic_DNA"/>
</dbReference>
<keyword evidence="5 6" id="KW-0472">Membrane</keyword>
<feature type="transmembrane region" description="Helical" evidence="6">
    <location>
        <begin position="158"/>
        <end position="177"/>
    </location>
</feature>
<feature type="transmembrane region" description="Helical" evidence="6">
    <location>
        <begin position="224"/>
        <end position="247"/>
    </location>
</feature>
<gene>
    <name evidence="8" type="ORF">I4J89_21375</name>
</gene>
<feature type="transmembrane region" description="Helical" evidence="6">
    <location>
        <begin position="18"/>
        <end position="36"/>
    </location>
</feature>
<accession>A0A931C9T2</accession>
<dbReference type="InterPro" id="IPR050638">
    <property type="entry name" value="AA-Vitamin_Transporters"/>
</dbReference>
<proteinExistence type="inferred from homology"/>
<evidence type="ECO:0000313" key="9">
    <source>
        <dbReference type="Proteomes" id="UP000598146"/>
    </source>
</evidence>
<dbReference type="InterPro" id="IPR000620">
    <property type="entry name" value="EamA_dom"/>
</dbReference>
<evidence type="ECO:0000259" key="7">
    <source>
        <dbReference type="Pfam" id="PF00892"/>
    </source>
</evidence>
<evidence type="ECO:0000256" key="5">
    <source>
        <dbReference type="ARBA" id="ARBA00023136"/>
    </source>
</evidence>
<dbReference type="Proteomes" id="UP000598146">
    <property type="component" value="Unassembled WGS sequence"/>
</dbReference>
<reference evidence="8" key="1">
    <citation type="submission" date="2020-11" db="EMBL/GenBank/DDBJ databases">
        <title>Isolation and identification of active actinomycetes.</title>
        <authorList>
            <person name="Sun X."/>
        </authorList>
    </citation>
    <scope>NUCLEOTIDE SEQUENCE</scope>
    <source>
        <strain evidence="8">NEAU-A11</strain>
    </source>
</reference>
<comment type="caution">
    <text evidence="8">The sequence shown here is derived from an EMBL/GenBank/DDBJ whole genome shotgun (WGS) entry which is preliminary data.</text>
</comment>
<feature type="transmembrane region" description="Helical" evidence="6">
    <location>
        <begin position="189"/>
        <end position="212"/>
    </location>
</feature>
<keyword evidence="9" id="KW-1185">Reference proteome</keyword>
<evidence type="ECO:0000256" key="6">
    <source>
        <dbReference type="SAM" id="Phobius"/>
    </source>
</evidence>
<comment type="subcellular location">
    <subcellularLocation>
        <location evidence="1">Membrane</location>
        <topology evidence="1">Multi-pass membrane protein</topology>
    </subcellularLocation>
</comment>
<feature type="transmembrane region" description="Helical" evidence="6">
    <location>
        <begin position="101"/>
        <end position="121"/>
    </location>
</feature>
<protein>
    <submittedName>
        <fullName evidence="8">DMT family transporter</fullName>
    </submittedName>
</protein>
<dbReference type="SUPFAM" id="SSF103481">
    <property type="entry name" value="Multidrug resistance efflux transporter EmrE"/>
    <property type="match status" value="2"/>
</dbReference>
<evidence type="ECO:0000256" key="4">
    <source>
        <dbReference type="ARBA" id="ARBA00022989"/>
    </source>
</evidence>
<keyword evidence="3 6" id="KW-0812">Transmembrane</keyword>
<dbReference type="GO" id="GO:0016020">
    <property type="term" value="C:membrane"/>
    <property type="evidence" value="ECO:0007669"/>
    <property type="project" value="UniProtKB-SubCell"/>
</dbReference>
<feature type="transmembrane region" description="Helical" evidence="6">
    <location>
        <begin position="259"/>
        <end position="279"/>
    </location>
</feature>
<comment type="similarity">
    <text evidence="2">Belongs to the EamA transporter family.</text>
</comment>
<name>A0A931C9T2_9ACTN</name>
<dbReference type="Gene3D" id="1.10.3730.20">
    <property type="match status" value="1"/>
</dbReference>
<feature type="transmembrane region" description="Helical" evidence="6">
    <location>
        <begin position="285"/>
        <end position="302"/>
    </location>
</feature>
<feature type="transmembrane region" description="Helical" evidence="6">
    <location>
        <begin position="42"/>
        <end position="62"/>
    </location>
</feature>
<evidence type="ECO:0000256" key="2">
    <source>
        <dbReference type="ARBA" id="ARBA00007362"/>
    </source>
</evidence>
<evidence type="ECO:0000256" key="3">
    <source>
        <dbReference type="ARBA" id="ARBA00022692"/>
    </source>
</evidence>
<feature type="transmembrane region" description="Helical" evidence="6">
    <location>
        <begin position="74"/>
        <end position="95"/>
    </location>
</feature>
<sequence length="307" mass="32257">MSPAVPAPAETRQWLPSYLALAAIWGTSFLFIKVGVRELHPLWLTFGRVAAGVLILLAVLAVTRDRLPRDARLWGHLMVVALLGVVLPFTLFGFGEQRVSSVLAGIWNAATPLVALPLAVLAFRTERMTVRKAAGLGIGFAGVLVVLGVWRGLGGSQFTGQLMCFGAAMCYAVAIPYQKKFIAGRAGSGVSMAAAQLLAALAQLTVVAPLLAGPPPNPAGLSTDVVFCVLALGALGTGIAFVLNFQVIRLAGVSTSTSVTYLMPVFATLVGVTILHEHLHWNQPVGAVVVLVGVAVSQGLLLRRRPR</sequence>
<evidence type="ECO:0000256" key="1">
    <source>
        <dbReference type="ARBA" id="ARBA00004141"/>
    </source>
</evidence>
<feature type="domain" description="EamA" evidence="7">
    <location>
        <begin position="159"/>
        <end position="296"/>
    </location>
</feature>
<feature type="domain" description="EamA" evidence="7">
    <location>
        <begin position="19"/>
        <end position="147"/>
    </location>
</feature>
<keyword evidence="4 6" id="KW-1133">Transmembrane helix</keyword>
<dbReference type="AlphaFoldDB" id="A0A931C9T2"/>
<dbReference type="InterPro" id="IPR037185">
    <property type="entry name" value="EmrE-like"/>
</dbReference>
<dbReference type="PANTHER" id="PTHR32322:SF9">
    <property type="entry name" value="AMINO-ACID METABOLITE EFFLUX PUMP-RELATED"/>
    <property type="match status" value="1"/>
</dbReference>
<feature type="transmembrane region" description="Helical" evidence="6">
    <location>
        <begin position="133"/>
        <end position="152"/>
    </location>
</feature>
<organism evidence="8 9">
    <name type="scientific">Actinoplanes aureus</name>
    <dbReference type="NCBI Taxonomy" id="2792083"/>
    <lineage>
        <taxon>Bacteria</taxon>
        <taxon>Bacillati</taxon>
        <taxon>Actinomycetota</taxon>
        <taxon>Actinomycetes</taxon>
        <taxon>Micromonosporales</taxon>
        <taxon>Micromonosporaceae</taxon>
        <taxon>Actinoplanes</taxon>
    </lineage>
</organism>
<dbReference type="Pfam" id="PF00892">
    <property type="entry name" value="EamA"/>
    <property type="match status" value="2"/>
</dbReference>
<dbReference type="PANTHER" id="PTHR32322">
    <property type="entry name" value="INNER MEMBRANE TRANSPORTER"/>
    <property type="match status" value="1"/>
</dbReference>